<proteinExistence type="predicted"/>
<gene>
    <name evidence="1" type="ORF">ACFP1G_02455</name>
</gene>
<dbReference type="EMBL" id="JBHSSK010000007">
    <property type="protein sequence ID" value="MFC6206341.1"/>
    <property type="molecule type" value="Genomic_DNA"/>
</dbReference>
<reference evidence="2" key="1">
    <citation type="journal article" date="2019" name="Int. J. Syst. Evol. Microbiol.">
        <title>The Global Catalogue of Microorganisms (GCM) 10K type strain sequencing project: providing services to taxonomists for standard genome sequencing and annotation.</title>
        <authorList>
            <consortium name="The Broad Institute Genomics Platform"/>
            <consortium name="The Broad Institute Genome Sequencing Center for Infectious Disease"/>
            <person name="Wu L."/>
            <person name="Ma J."/>
        </authorList>
    </citation>
    <scope>NUCLEOTIDE SEQUENCE [LARGE SCALE GENOMIC DNA]</scope>
    <source>
        <strain evidence="2">CCM 8905</strain>
    </source>
</reference>
<comment type="caution">
    <text evidence="1">The sequence shown here is derived from an EMBL/GenBank/DDBJ whole genome shotgun (WGS) entry which is preliminary data.</text>
</comment>
<name>A0ABW1SPA6_9LACO</name>
<sequence>MEKEYEVVTDRSTLRLKREATAVGIGTVDVHAVVDLDTGTMRLEVDEQGLRKLRQDADHSAR</sequence>
<dbReference type="Proteomes" id="UP001596254">
    <property type="component" value="Unassembled WGS sequence"/>
</dbReference>
<organism evidence="1 2">
    <name type="scientific">Levilactobacillus tongjiangensis</name>
    <dbReference type="NCBI Taxonomy" id="2486023"/>
    <lineage>
        <taxon>Bacteria</taxon>
        <taxon>Bacillati</taxon>
        <taxon>Bacillota</taxon>
        <taxon>Bacilli</taxon>
        <taxon>Lactobacillales</taxon>
        <taxon>Lactobacillaceae</taxon>
        <taxon>Levilactobacillus</taxon>
    </lineage>
</organism>
<accession>A0ABW1SPA6</accession>
<evidence type="ECO:0000313" key="1">
    <source>
        <dbReference type="EMBL" id="MFC6206341.1"/>
    </source>
</evidence>
<evidence type="ECO:0000313" key="2">
    <source>
        <dbReference type="Proteomes" id="UP001596254"/>
    </source>
</evidence>
<protein>
    <submittedName>
        <fullName evidence="1">Uncharacterized protein</fullName>
    </submittedName>
</protein>
<dbReference type="RefSeq" id="WP_125692096.1">
    <property type="nucleotide sequence ID" value="NZ_JBHSSK010000007.1"/>
</dbReference>
<keyword evidence="2" id="KW-1185">Reference proteome</keyword>